<evidence type="ECO:0000256" key="2">
    <source>
        <dbReference type="ARBA" id="ARBA00010157"/>
    </source>
</evidence>
<feature type="transmembrane region" description="Helical" evidence="7">
    <location>
        <begin position="400"/>
        <end position="419"/>
    </location>
</feature>
<proteinExistence type="inferred from homology"/>
<dbReference type="PANTHER" id="PTHR33406:SF11">
    <property type="entry name" value="MEMBRANE PROTEIN SCO6666-RELATED"/>
    <property type="match status" value="1"/>
</dbReference>
<evidence type="ECO:0000256" key="7">
    <source>
        <dbReference type="SAM" id="Phobius"/>
    </source>
</evidence>
<reference evidence="9 10" key="1">
    <citation type="journal article" date="2010" name="Stand. Genomic Sci.">
        <title>Complete genome sequence of Conexibacter woesei type strain (ID131577).</title>
        <authorList>
            <person name="Pukall R."/>
            <person name="Lapidus A."/>
            <person name="Glavina Del Rio T."/>
            <person name="Copeland A."/>
            <person name="Tice H."/>
            <person name="Cheng J.-F."/>
            <person name="Lucas S."/>
            <person name="Chen F."/>
            <person name="Nolan M."/>
            <person name="Bruce D."/>
            <person name="Goodwin L."/>
            <person name="Pitluck S."/>
            <person name="Mavromatis K."/>
            <person name="Ivanova N."/>
            <person name="Ovchinnikova G."/>
            <person name="Pati A."/>
            <person name="Chen A."/>
            <person name="Palaniappan K."/>
            <person name="Land M."/>
            <person name="Hauser L."/>
            <person name="Chang Y.-J."/>
            <person name="Jeffries C.D."/>
            <person name="Chain P."/>
            <person name="Meincke L."/>
            <person name="Sims D."/>
            <person name="Brettin T."/>
            <person name="Detter J.C."/>
            <person name="Rohde M."/>
            <person name="Goeker M."/>
            <person name="Bristow J."/>
            <person name="Eisen J.A."/>
            <person name="Markowitz V."/>
            <person name="Kyrpides N.C."/>
            <person name="Klenk H.-P."/>
            <person name="Hugenholtz P."/>
        </authorList>
    </citation>
    <scope>NUCLEOTIDE SEQUENCE [LARGE SCALE GENOMIC DNA]</scope>
    <source>
        <strain evidence="10">DSM 14684 / CIP 108061 / JCM 11494 / NBRC 100937 / ID131577</strain>
    </source>
</reference>
<dbReference type="eggNOG" id="COG2409">
    <property type="taxonomic scope" value="Bacteria"/>
</dbReference>
<dbReference type="AlphaFoldDB" id="D3FER6"/>
<feature type="transmembrane region" description="Helical" evidence="7">
    <location>
        <begin position="601"/>
        <end position="619"/>
    </location>
</feature>
<comment type="similarity">
    <text evidence="2">Belongs to the resistance-nodulation-cell division (RND) (TC 2.A.6) family. MmpL subfamily.</text>
</comment>
<dbReference type="GO" id="GO:0005886">
    <property type="term" value="C:plasma membrane"/>
    <property type="evidence" value="ECO:0007669"/>
    <property type="project" value="UniProtKB-SubCell"/>
</dbReference>
<keyword evidence="6 7" id="KW-0472">Membrane</keyword>
<feature type="transmembrane region" description="Helical" evidence="7">
    <location>
        <begin position="713"/>
        <end position="732"/>
    </location>
</feature>
<dbReference type="InterPro" id="IPR004869">
    <property type="entry name" value="MMPL_dom"/>
</dbReference>
<evidence type="ECO:0000256" key="6">
    <source>
        <dbReference type="ARBA" id="ARBA00023136"/>
    </source>
</evidence>
<sequence precursor="true">MFNALSRLATRRPRAVLLATIVLFAAALAAGSGLADRLGNGGTDDPASESSRAAAVLDARFPASRPNLTLLLDAGARGVDDAAVARQGRALAARLAAEPGVAAVSSYWQTGAPGMRSRDGERALLVARLAGDERAQDDAFRRLAPAYRGAHNDVEVQLGGRSALRAELQRTIRDDLLRAELIVLPITLAILVLVFGSAVAALLPLGVGIIAIVGTMAVLRAITGFTDVSIFAMNLTTALGLGLAIDYGLLIVRRYREELAGGAEPRAAVATTLGTAGRTVLFSAVTVAIALASMLVFPLYFLRSFAYAGISVVLLAAAAALIVLPALLTVLGPRVDALDVRRLLPGRRRRAARASRAAAGGVAPGGAAAGGAAAGGAAAGGAGAAGGAWYRHAERVMRRAPAVFVATVALLVLVGLPFLGVEFGTADDRQLPAGAEPRLVSDALRSGFDGNPGGGLHVAAQLPGGANGADGRAALAAYATRVSALPGVERVEAPAGSYAGGRLVRPAADPARTNGNVASLSIVPATTVADSTAASMRLVNAVRAQEGDGLRTLVAGPAADVADTRAAIGAKLPIAIAIVALATLVIVFLLTGSVVLPLQAVFANALSLTAMLGAIVFVFQDGNLGGLLGFTATGSIETALPVLMFCIAFGLSMDYGIFLLARAKEEHDRSGDNRVAVATALQRTGGVVTAAAVILALVFVAIGTSQIMNMKMMGLGIALAVIIDATVVRSLLVPAMMALSGRWTWWAPAPLRRLHERIGLREEAPPPAVGAAG</sequence>
<dbReference type="InterPro" id="IPR000731">
    <property type="entry name" value="SSD"/>
</dbReference>
<name>D3FER6_CONWI</name>
<comment type="subcellular location">
    <subcellularLocation>
        <location evidence="1">Cell membrane</location>
        <topology evidence="1">Multi-pass membrane protein</topology>
    </subcellularLocation>
</comment>
<evidence type="ECO:0000256" key="3">
    <source>
        <dbReference type="ARBA" id="ARBA00022475"/>
    </source>
</evidence>
<feature type="transmembrane region" description="Helical" evidence="7">
    <location>
        <begin position="202"/>
        <end position="222"/>
    </location>
</feature>
<feature type="domain" description="SSD" evidence="8">
    <location>
        <begin position="205"/>
        <end position="330"/>
    </location>
</feature>
<feature type="transmembrane region" description="Helical" evidence="7">
    <location>
        <begin position="307"/>
        <end position="332"/>
    </location>
</feature>
<gene>
    <name evidence="9" type="ordered locus">Cwoe_1311</name>
</gene>
<dbReference type="SUPFAM" id="SSF82866">
    <property type="entry name" value="Multidrug efflux transporter AcrB transmembrane domain"/>
    <property type="match status" value="2"/>
</dbReference>
<dbReference type="OrthoDB" id="7051771at2"/>
<dbReference type="KEGG" id="cwo:Cwoe_1311"/>
<evidence type="ECO:0000259" key="8">
    <source>
        <dbReference type="PROSITE" id="PS50156"/>
    </source>
</evidence>
<dbReference type="HOGENOM" id="CLU_005108_5_1_11"/>
<keyword evidence="5 7" id="KW-1133">Transmembrane helix</keyword>
<feature type="transmembrane region" description="Helical" evidence="7">
    <location>
        <begin position="574"/>
        <end position="596"/>
    </location>
</feature>
<accession>D3FER6</accession>
<feature type="transmembrane region" description="Helical" evidence="7">
    <location>
        <begin position="639"/>
        <end position="663"/>
    </location>
</feature>
<dbReference type="Pfam" id="PF03176">
    <property type="entry name" value="MMPL"/>
    <property type="match status" value="2"/>
</dbReference>
<protein>
    <submittedName>
        <fullName evidence="9">MMPL domain protein</fullName>
    </submittedName>
</protein>
<dbReference type="Proteomes" id="UP000008229">
    <property type="component" value="Chromosome"/>
</dbReference>
<keyword evidence="4 7" id="KW-0812">Transmembrane</keyword>
<dbReference type="PROSITE" id="PS50156">
    <property type="entry name" value="SSD"/>
    <property type="match status" value="1"/>
</dbReference>
<reference evidence="10" key="2">
    <citation type="submission" date="2010-01" db="EMBL/GenBank/DDBJ databases">
        <title>The complete genome of Conexibacter woesei DSM 14684.</title>
        <authorList>
            <consortium name="US DOE Joint Genome Institute (JGI-PGF)"/>
            <person name="Lucas S."/>
            <person name="Copeland A."/>
            <person name="Lapidus A."/>
            <person name="Glavina del Rio T."/>
            <person name="Dalin E."/>
            <person name="Tice H."/>
            <person name="Bruce D."/>
            <person name="Goodwin L."/>
            <person name="Pitluck S."/>
            <person name="Kyrpides N."/>
            <person name="Mavromatis K."/>
            <person name="Ivanova N."/>
            <person name="Mikhailova N."/>
            <person name="Chertkov O."/>
            <person name="Brettin T."/>
            <person name="Detter J.C."/>
            <person name="Han C."/>
            <person name="Larimer F."/>
            <person name="Land M."/>
            <person name="Hauser L."/>
            <person name="Markowitz V."/>
            <person name="Cheng J.-F."/>
            <person name="Hugenholtz P."/>
            <person name="Woyke T."/>
            <person name="Wu D."/>
            <person name="Pukall R."/>
            <person name="Steenblock K."/>
            <person name="Schneider S."/>
            <person name="Klenk H.-P."/>
            <person name="Eisen J.A."/>
        </authorList>
    </citation>
    <scope>NUCLEOTIDE SEQUENCE [LARGE SCALE GENOMIC DNA]</scope>
    <source>
        <strain evidence="10">DSM 14684 / CIP 108061 / JCM 11494 / NBRC 100937 / ID131577</strain>
    </source>
</reference>
<evidence type="ECO:0000256" key="1">
    <source>
        <dbReference type="ARBA" id="ARBA00004651"/>
    </source>
</evidence>
<feature type="transmembrane region" description="Helical" evidence="7">
    <location>
        <begin position="228"/>
        <end position="250"/>
    </location>
</feature>
<evidence type="ECO:0000313" key="9">
    <source>
        <dbReference type="EMBL" id="ADB49740.1"/>
    </source>
</evidence>
<dbReference type="InterPro" id="IPR050545">
    <property type="entry name" value="Mycobact_MmpL"/>
</dbReference>
<dbReference type="EMBL" id="CP001854">
    <property type="protein sequence ID" value="ADB49740.1"/>
    <property type="molecule type" value="Genomic_DNA"/>
</dbReference>
<evidence type="ECO:0000313" key="10">
    <source>
        <dbReference type="Proteomes" id="UP000008229"/>
    </source>
</evidence>
<evidence type="ECO:0000256" key="4">
    <source>
        <dbReference type="ARBA" id="ARBA00022692"/>
    </source>
</evidence>
<feature type="transmembrane region" description="Helical" evidence="7">
    <location>
        <begin position="684"/>
        <end position="707"/>
    </location>
</feature>
<organism evidence="9 10">
    <name type="scientific">Conexibacter woesei (strain DSM 14684 / CCUG 47730 / CIP 108061 / JCM 11494 / NBRC 100937 / ID131577)</name>
    <dbReference type="NCBI Taxonomy" id="469383"/>
    <lineage>
        <taxon>Bacteria</taxon>
        <taxon>Bacillati</taxon>
        <taxon>Actinomycetota</taxon>
        <taxon>Thermoleophilia</taxon>
        <taxon>Solirubrobacterales</taxon>
        <taxon>Conexibacteraceae</taxon>
        <taxon>Conexibacter</taxon>
    </lineage>
</organism>
<dbReference type="PANTHER" id="PTHR33406">
    <property type="entry name" value="MEMBRANE PROTEIN MJ1562-RELATED"/>
    <property type="match status" value="1"/>
</dbReference>
<keyword evidence="10" id="KW-1185">Reference proteome</keyword>
<evidence type="ECO:0000256" key="5">
    <source>
        <dbReference type="ARBA" id="ARBA00022989"/>
    </source>
</evidence>
<dbReference type="RefSeq" id="WP_012932791.1">
    <property type="nucleotide sequence ID" value="NC_013739.1"/>
</dbReference>
<dbReference type="Gene3D" id="1.20.1640.10">
    <property type="entry name" value="Multidrug efflux transporter AcrB transmembrane domain"/>
    <property type="match status" value="2"/>
</dbReference>
<feature type="transmembrane region" description="Helical" evidence="7">
    <location>
        <begin position="280"/>
        <end position="301"/>
    </location>
</feature>
<keyword evidence="3" id="KW-1003">Cell membrane</keyword>